<protein>
    <recommendedName>
        <fullName evidence="3">Asparagine synthetase domain-containing protein</fullName>
    </recommendedName>
</protein>
<organism evidence="1 2">
    <name type="scientific">Sorangium cellulosum</name>
    <name type="common">Polyangium cellulosum</name>
    <dbReference type="NCBI Taxonomy" id="56"/>
    <lineage>
        <taxon>Bacteria</taxon>
        <taxon>Pseudomonadati</taxon>
        <taxon>Myxococcota</taxon>
        <taxon>Polyangia</taxon>
        <taxon>Polyangiales</taxon>
        <taxon>Polyangiaceae</taxon>
        <taxon>Sorangium</taxon>
    </lineage>
</organism>
<gene>
    <name evidence="1" type="ORF">SOCEGT47_042890</name>
</gene>
<sequence length="611" mass="66881">MSLTYIAVASHSALSPDAIVADAADALPRAPQRTCAWSMGNLAARVYEYDRVAWHETVTSSPQAISAVSGYMLARTGSLTAPPSSRDLLEACVTVDGEWSAIAGDETALLAVSSAAGTEHVYVDCNSTYTAVSNRCRPLWRLRAMQGLELQADLGSIARLLHLGYPFCTGGTAVRGIELLAPCESIRLNRDGRVERATRRPLEGRRAHGAVDWQSHAMAARQRMADVYSSPAPIRAAVTGGKDSRLVMSMLDALGAPGRVTGYIRAPEDHSDFIVGRSIAGMLGLRYERLEPDERSDLRSSVQRHVKFTEGMLSAWDMKDAVFPGGEIGVHGLLGEVYRRKQSDPSLSADELAESLLARRSASRVVRQDLRRSHVRSVRSWIAELELQGAPLEHVQDLFYLRQRVTRWVGQAKLHDGLWGAHVNPVFALPLLQDYYALPLADRLEERVHFELTARLSPRLAAQPFANARYAPAMVQRSGHRDVTVAAAPVRSISRQEHFLWRKAALRHSLPWVREQLDVARHALAEVVEPGRIDELAAVAAHVAGSASTRDALKLARAPRVLATAMTNPTHLVMDVFSLLTAVATLRELDSLRRREGPVGHSTRAPASPAA</sequence>
<evidence type="ECO:0008006" key="3">
    <source>
        <dbReference type="Google" id="ProtNLM"/>
    </source>
</evidence>
<evidence type="ECO:0000313" key="2">
    <source>
        <dbReference type="Proteomes" id="UP000295781"/>
    </source>
</evidence>
<reference evidence="1 2" key="1">
    <citation type="submission" date="2015-09" db="EMBL/GenBank/DDBJ databases">
        <title>Sorangium comparison.</title>
        <authorList>
            <person name="Zaburannyi N."/>
            <person name="Bunk B."/>
            <person name="Overmann J."/>
            <person name="Mueller R."/>
        </authorList>
    </citation>
    <scope>NUCLEOTIDE SEQUENCE [LARGE SCALE GENOMIC DNA]</scope>
    <source>
        <strain evidence="1 2">So ceGT47</strain>
    </source>
</reference>
<dbReference type="RefSeq" id="WP_129349167.1">
    <property type="nucleotide sequence ID" value="NZ_CP012670.1"/>
</dbReference>
<evidence type="ECO:0000313" key="1">
    <source>
        <dbReference type="EMBL" id="AUX23759.1"/>
    </source>
</evidence>
<dbReference type="OrthoDB" id="4897717at2"/>
<dbReference type="Proteomes" id="UP000295781">
    <property type="component" value="Chromosome"/>
</dbReference>
<accession>A0A4P2Q398</accession>
<dbReference type="AlphaFoldDB" id="A0A4P2Q398"/>
<proteinExistence type="predicted"/>
<dbReference type="EMBL" id="CP012670">
    <property type="protein sequence ID" value="AUX23759.1"/>
    <property type="molecule type" value="Genomic_DNA"/>
</dbReference>
<name>A0A4P2Q398_SORCE</name>